<protein>
    <submittedName>
        <fullName evidence="2">Uncharacterized protein</fullName>
    </submittedName>
</protein>
<evidence type="ECO:0000313" key="3">
    <source>
        <dbReference type="Proteomes" id="UP000233551"/>
    </source>
</evidence>
<comment type="caution">
    <text evidence="2">The sequence shown here is derived from an EMBL/GenBank/DDBJ whole genome shotgun (WGS) entry which is preliminary data.</text>
</comment>
<feature type="region of interest" description="Disordered" evidence="1">
    <location>
        <begin position="1"/>
        <end position="47"/>
    </location>
</feature>
<evidence type="ECO:0000256" key="1">
    <source>
        <dbReference type="SAM" id="MobiDB-lite"/>
    </source>
</evidence>
<feature type="compositionally biased region" description="Basic and acidic residues" evidence="1">
    <location>
        <begin position="1"/>
        <end position="19"/>
    </location>
</feature>
<feature type="compositionally biased region" description="Basic and acidic residues" evidence="1">
    <location>
        <begin position="26"/>
        <end position="42"/>
    </location>
</feature>
<name>A0A2I0K7V0_PUNGR</name>
<reference evidence="2 3" key="1">
    <citation type="submission" date="2017-11" db="EMBL/GenBank/DDBJ databases">
        <title>De-novo sequencing of pomegranate (Punica granatum L.) genome.</title>
        <authorList>
            <person name="Akparov Z."/>
            <person name="Amiraslanov A."/>
            <person name="Hajiyeva S."/>
            <person name="Abbasov M."/>
            <person name="Kaur K."/>
            <person name="Hamwieh A."/>
            <person name="Solovyev V."/>
            <person name="Salamov A."/>
            <person name="Braich B."/>
            <person name="Kosarev P."/>
            <person name="Mahmoud A."/>
            <person name="Hajiyev E."/>
            <person name="Babayeva S."/>
            <person name="Izzatullayeva V."/>
            <person name="Mammadov A."/>
            <person name="Mammadov A."/>
            <person name="Sharifova S."/>
            <person name="Ojaghi J."/>
            <person name="Eynullazada K."/>
            <person name="Bayramov B."/>
            <person name="Abdulazimova A."/>
            <person name="Shahmuradov I."/>
        </authorList>
    </citation>
    <scope>NUCLEOTIDE SEQUENCE [LARGE SCALE GENOMIC DNA]</scope>
    <source>
        <strain evidence="3">cv. AG2017</strain>
        <tissue evidence="2">Leaf</tissue>
    </source>
</reference>
<sequence length="111" mass="12338">MTTMETEKMTERRGKETEKVTAGSEEGGRLFRQPQREEEGRLSLRPTRPFSSGPAVIIFCPFRLLTPSPARLLLGKFYGAIKFSCSWIARPTRKTEKAGDPMARGGSSTVS</sequence>
<gene>
    <name evidence="2" type="ORF">CRG98_015877</name>
</gene>
<dbReference type="EMBL" id="PGOL01000871">
    <property type="protein sequence ID" value="PKI63756.1"/>
    <property type="molecule type" value="Genomic_DNA"/>
</dbReference>
<dbReference type="AlphaFoldDB" id="A0A2I0K7V0"/>
<dbReference type="Proteomes" id="UP000233551">
    <property type="component" value="Unassembled WGS sequence"/>
</dbReference>
<keyword evidence="3" id="KW-1185">Reference proteome</keyword>
<evidence type="ECO:0000313" key="2">
    <source>
        <dbReference type="EMBL" id="PKI63756.1"/>
    </source>
</evidence>
<organism evidence="2 3">
    <name type="scientific">Punica granatum</name>
    <name type="common">Pomegranate</name>
    <dbReference type="NCBI Taxonomy" id="22663"/>
    <lineage>
        <taxon>Eukaryota</taxon>
        <taxon>Viridiplantae</taxon>
        <taxon>Streptophyta</taxon>
        <taxon>Embryophyta</taxon>
        <taxon>Tracheophyta</taxon>
        <taxon>Spermatophyta</taxon>
        <taxon>Magnoliopsida</taxon>
        <taxon>eudicotyledons</taxon>
        <taxon>Gunneridae</taxon>
        <taxon>Pentapetalae</taxon>
        <taxon>rosids</taxon>
        <taxon>malvids</taxon>
        <taxon>Myrtales</taxon>
        <taxon>Lythraceae</taxon>
        <taxon>Punica</taxon>
    </lineage>
</organism>
<proteinExistence type="predicted"/>
<accession>A0A2I0K7V0</accession>